<dbReference type="RefSeq" id="WP_139128955.1">
    <property type="nucleotide sequence ID" value="NZ_FMHT01000003.1"/>
</dbReference>
<dbReference type="EMBL" id="FMHT01000003">
    <property type="protein sequence ID" value="SCL31954.1"/>
    <property type="molecule type" value="Genomic_DNA"/>
</dbReference>
<sequence length="142" mass="16018">MPAVGRDAFGRVVVDLRQIPRDVRRDLRPALKAVGERVAQDARGRASWSSRIPRAIKVKVLYGRGAQGVVITVNRKKAPHARPYEGITGSNVFRHPFFGNRDRWYAQRTRPFLEPAAQAKRAAVREEIVKVVEAAARRHGFN</sequence>
<organism evidence="1 2">
    <name type="scientific">Micromonospora nigra</name>
    <dbReference type="NCBI Taxonomy" id="145857"/>
    <lineage>
        <taxon>Bacteria</taxon>
        <taxon>Bacillati</taxon>
        <taxon>Actinomycetota</taxon>
        <taxon>Actinomycetes</taxon>
        <taxon>Micromonosporales</taxon>
        <taxon>Micromonosporaceae</taxon>
        <taxon>Micromonospora</taxon>
    </lineage>
</organism>
<dbReference type="Proteomes" id="UP000199699">
    <property type="component" value="Unassembled WGS sequence"/>
</dbReference>
<accession>A0A1C6SQT2</accession>
<dbReference type="OrthoDB" id="3431442at2"/>
<keyword evidence="2" id="KW-1185">Reference proteome</keyword>
<dbReference type="STRING" id="145857.GA0070616_4363"/>
<evidence type="ECO:0000313" key="2">
    <source>
        <dbReference type="Proteomes" id="UP000199699"/>
    </source>
</evidence>
<proteinExistence type="predicted"/>
<dbReference type="AlphaFoldDB" id="A0A1C6SQT2"/>
<name>A0A1C6SQT2_9ACTN</name>
<gene>
    <name evidence="1" type="ORF">GA0070616_4363</name>
</gene>
<evidence type="ECO:0000313" key="1">
    <source>
        <dbReference type="EMBL" id="SCL31954.1"/>
    </source>
</evidence>
<protein>
    <recommendedName>
        <fullName evidence="3">Phage protein, HK97 gp10 family</fullName>
    </recommendedName>
</protein>
<reference evidence="1 2" key="1">
    <citation type="submission" date="2016-06" db="EMBL/GenBank/DDBJ databases">
        <authorList>
            <person name="Kjaerup R.B."/>
            <person name="Dalgaard T.S."/>
            <person name="Juul-Madsen H.R."/>
        </authorList>
    </citation>
    <scope>NUCLEOTIDE SEQUENCE [LARGE SCALE GENOMIC DNA]</scope>
    <source>
        <strain evidence="1 2">DSM 43818</strain>
    </source>
</reference>
<evidence type="ECO:0008006" key="3">
    <source>
        <dbReference type="Google" id="ProtNLM"/>
    </source>
</evidence>